<feature type="domain" description="YdbS-like PH" evidence="2">
    <location>
        <begin position="70"/>
        <end position="144"/>
    </location>
</feature>
<dbReference type="PANTHER" id="PTHR34473">
    <property type="entry name" value="UPF0699 TRANSMEMBRANE PROTEIN YDBS"/>
    <property type="match status" value="1"/>
</dbReference>
<gene>
    <name evidence="3" type="ORF">HNQ45_000958</name>
</gene>
<keyword evidence="1" id="KW-0472">Membrane</keyword>
<dbReference type="EMBL" id="JACHHF010000004">
    <property type="protein sequence ID" value="MBB5176074.1"/>
    <property type="molecule type" value="Genomic_DNA"/>
</dbReference>
<protein>
    <submittedName>
        <fullName evidence="3">Membrane protein</fullName>
    </submittedName>
</protein>
<feature type="domain" description="YdbS-like PH" evidence="2">
    <location>
        <begin position="259"/>
        <end position="312"/>
    </location>
</feature>
<feature type="transmembrane region" description="Helical" evidence="1">
    <location>
        <begin position="366"/>
        <end position="386"/>
    </location>
</feature>
<evidence type="ECO:0000313" key="3">
    <source>
        <dbReference type="EMBL" id="MBB5176074.1"/>
    </source>
</evidence>
<feature type="transmembrane region" description="Helical" evidence="1">
    <location>
        <begin position="392"/>
        <end position="414"/>
    </location>
</feature>
<name>A0A9Q2CYY5_9STAP</name>
<dbReference type="AlphaFoldDB" id="A0A9Q2CYY5"/>
<sequence>MSNMHRLHPVAYLITVVDVFKNYWYIFLITFFNLLTGKLDYRFLSENIFALILLIFSIFLIIAGIIKDWTIRYWIESDKVIYKSGLFVKKERELSIERIQSIDITQPIIARIFNAAVVDIKSPGESITLPGVKYDMAESIRTYLYKQKEDEVPAHTETSELDEGAEEKVEEAISEGQVIFQISPKEMLLLIATSGGLGIFLAALFGGLSYIGLDKVIVNVVETMQGIVGHFIVPIIVAFVIVLLFVGVIIGGIIMYVRYYGYKITKHNDDFIIQYGLLERKTITVNKNRIQNISVEEGGLISRLLKIHSLNVGITSNDFNLEDSGDVILTPVIKQKDSYEFLNTYFSEYNITRPEPNVPLRSYRRYFQVTLAILFIIFSAVCSLLYYKDYMIPFYIVLAIGILLCVLTVISGIYSAKNSGTLIDNGDLNMLTTSSFIRKHYIIKRSKIIDTSITQTFFTHRAGLGTIDVKTAAGFTPKVVEVKHLEIEEANEIFDYVKRGVADGESI</sequence>
<comment type="caution">
    <text evidence="3">The sequence shown here is derived from an EMBL/GenBank/DDBJ whole genome shotgun (WGS) entry which is preliminary data.</text>
</comment>
<dbReference type="Proteomes" id="UP000579136">
    <property type="component" value="Unassembled WGS sequence"/>
</dbReference>
<dbReference type="Pfam" id="PF03703">
    <property type="entry name" value="bPH_2"/>
    <property type="match status" value="3"/>
</dbReference>
<evidence type="ECO:0000313" key="4">
    <source>
        <dbReference type="Proteomes" id="UP000579136"/>
    </source>
</evidence>
<dbReference type="PANTHER" id="PTHR34473:SF2">
    <property type="entry name" value="UPF0699 TRANSMEMBRANE PROTEIN YDBT"/>
    <property type="match status" value="1"/>
</dbReference>
<keyword evidence="1" id="KW-0812">Transmembrane</keyword>
<feature type="transmembrane region" description="Helical" evidence="1">
    <location>
        <begin position="231"/>
        <end position="257"/>
    </location>
</feature>
<proteinExistence type="predicted"/>
<feature type="transmembrane region" description="Helical" evidence="1">
    <location>
        <begin position="187"/>
        <end position="211"/>
    </location>
</feature>
<evidence type="ECO:0000256" key="1">
    <source>
        <dbReference type="SAM" id="Phobius"/>
    </source>
</evidence>
<keyword evidence="1" id="KW-1133">Transmembrane helix</keyword>
<organism evidence="3 4">
    <name type="scientific">Nosocomiicoccus ampullae</name>
    <dbReference type="NCBI Taxonomy" id="489910"/>
    <lineage>
        <taxon>Bacteria</taxon>
        <taxon>Bacillati</taxon>
        <taxon>Bacillota</taxon>
        <taxon>Bacilli</taxon>
        <taxon>Bacillales</taxon>
        <taxon>Staphylococcaceae</taxon>
        <taxon>Nosocomiicoccus</taxon>
    </lineage>
</organism>
<dbReference type="PIRSF" id="PIRSF026631">
    <property type="entry name" value="UCP026631"/>
    <property type="match status" value="1"/>
</dbReference>
<feature type="domain" description="YdbS-like PH" evidence="2">
    <location>
        <begin position="436"/>
        <end position="496"/>
    </location>
</feature>
<accession>A0A9Q2CYY5</accession>
<dbReference type="RefSeq" id="WP_183673959.1">
    <property type="nucleotide sequence ID" value="NZ_CBCRYX010000007.1"/>
</dbReference>
<dbReference type="InterPro" id="IPR005182">
    <property type="entry name" value="YdbS-like_PH"/>
</dbReference>
<keyword evidence="4" id="KW-1185">Reference proteome</keyword>
<dbReference type="InterPro" id="IPR014529">
    <property type="entry name" value="UCP026631"/>
</dbReference>
<evidence type="ECO:0000259" key="2">
    <source>
        <dbReference type="Pfam" id="PF03703"/>
    </source>
</evidence>
<feature type="transmembrane region" description="Helical" evidence="1">
    <location>
        <begin position="12"/>
        <end position="35"/>
    </location>
</feature>
<reference evidence="3 4" key="1">
    <citation type="submission" date="2020-08" db="EMBL/GenBank/DDBJ databases">
        <title>Genomic Encyclopedia of Type Strains, Phase IV (KMG-IV): sequencing the most valuable type-strain genomes for metagenomic binning, comparative biology and taxonomic classification.</title>
        <authorList>
            <person name="Goeker M."/>
        </authorList>
    </citation>
    <scope>NUCLEOTIDE SEQUENCE [LARGE SCALE GENOMIC DNA]</scope>
    <source>
        <strain evidence="3 4">DSM 19163</strain>
    </source>
</reference>
<feature type="transmembrane region" description="Helical" evidence="1">
    <location>
        <begin position="47"/>
        <end position="66"/>
    </location>
</feature>